<dbReference type="Proteomes" id="UP000475079">
    <property type="component" value="Unassembled WGS sequence"/>
</dbReference>
<keyword evidence="2" id="KW-1185">Reference proteome</keyword>
<organism evidence="1 2">
    <name type="scientific">Citrobacter telavivensis</name>
    <dbReference type="NCBI Taxonomy" id="2653932"/>
    <lineage>
        <taxon>Bacteria</taxon>
        <taxon>Pseudomonadati</taxon>
        <taxon>Pseudomonadota</taxon>
        <taxon>Gammaproteobacteria</taxon>
        <taxon>Enterobacterales</taxon>
        <taxon>Enterobacteriaceae</taxon>
        <taxon>Citrobacter</taxon>
    </lineage>
</organism>
<evidence type="ECO:0000313" key="1">
    <source>
        <dbReference type="EMBL" id="MPQ54363.1"/>
    </source>
</evidence>
<dbReference type="AlphaFoldDB" id="A0A6L5EI46"/>
<sequence>MPKKTEAGEQYIRAATDAIKNAGSLRELYVAIHGTEPGRSELQRFANRLNPSRSNPGTDMLGVCVAHLPSLHDVTLKEFFGITENVESDGAQQVSG</sequence>
<protein>
    <submittedName>
        <fullName evidence="1">Uncharacterized protein</fullName>
    </submittedName>
</protein>
<reference evidence="1 2" key="1">
    <citation type="submission" date="2019-10" db="EMBL/GenBank/DDBJ databases">
        <title>Characterization of a new Citrobacter species.</title>
        <authorList>
            <person name="Goncalves Ribeiro T."/>
            <person name="Izdebski R."/>
            <person name="Urbanowicz P."/>
            <person name="Carmeli Y."/>
            <person name="Gniadkowski M."/>
            <person name="Peixe L."/>
        </authorList>
    </citation>
    <scope>NUCLEOTIDE SEQUENCE [LARGE SCALE GENOMIC DNA]</scope>
    <source>
        <strain evidence="1 2">NMI7905_11</strain>
    </source>
</reference>
<name>A0A6L5EI46_9ENTR</name>
<comment type="caution">
    <text evidence="1">The sequence shown here is derived from an EMBL/GenBank/DDBJ whole genome shotgun (WGS) entry which is preliminary data.</text>
</comment>
<proteinExistence type="predicted"/>
<dbReference type="EMBL" id="WHIY01000028">
    <property type="protein sequence ID" value="MPQ54363.1"/>
    <property type="molecule type" value="Genomic_DNA"/>
</dbReference>
<evidence type="ECO:0000313" key="2">
    <source>
        <dbReference type="Proteomes" id="UP000475079"/>
    </source>
</evidence>
<accession>A0A6L5EI46</accession>
<dbReference type="RefSeq" id="WP_048242238.1">
    <property type="nucleotide sequence ID" value="NZ_WHIY01000028.1"/>
</dbReference>
<gene>
    <name evidence="1" type="ORF">GBB84_26140</name>
</gene>